<evidence type="ECO:0000259" key="2">
    <source>
        <dbReference type="Pfam" id="PF01370"/>
    </source>
</evidence>
<sequence length="289" mass="32941">MYLMILGAGYTGSFIASEALQIGINTSGTTRSIINLQSLYEKGISPFIFKNKTICTELQNQLHSITHIVQCIKPDTEGDPVINAMNGELHKFCPNLKWIGYLSTTGVYGNREGQWVSENTPLNPISCSATRRFEAEKKWLLISKRLNIKLAILRLAGIYGPKRNPFINICKKNAVRIIKKEQVFNRIRVEDVAKCVVFLMNKNIEGVFNISDDEPSPPQDVIMEATSIMNIEPLIEIDFDKANISHMMRSFYADNKRVSNKKIKSIGFQLLYPNYRISLQQLWDNNNYI</sequence>
<keyword evidence="4" id="KW-1185">Reference proteome</keyword>
<dbReference type="InterPro" id="IPR036291">
    <property type="entry name" value="NAD(P)-bd_dom_sf"/>
</dbReference>
<dbReference type="HOGENOM" id="CLU_007383_11_3_5"/>
<dbReference type="KEGG" id="lar:lam_1015"/>
<evidence type="ECO:0000313" key="3">
    <source>
        <dbReference type="EMBL" id="AHA28343.1"/>
    </source>
</evidence>
<evidence type="ECO:0000256" key="1">
    <source>
        <dbReference type="ARBA" id="ARBA00023027"/>
    </source>
</evidence>
<dbReference type="SUPFAM" id="SSF51735">
    <property type="entry name" value="NAD(P)-binding Rossmann-fold domains"/>
    <property type="match status" value="1"/>
</dbReference>
<protein>
    <submittedName>
        <fullName evidence="3">Nucleoside-diphosphate-sugar epimerase</fullName>
    </submittedName>
</protein>
<dbReference type="RefSeq" id="WP_007556583.1">
    <property type="nucleotide sequence ID" value="NC_022793.1"/>
</dbReference>
<dbReference type="Proteomes" id="UP000017862">
    <property type="component" value="Chromosome"/>
</dbReference>
<feature type="domain" description="NAD-dependent epimerase/dehydratase" evidence="2">
    <location>
        <begin position="97"/>
        <end position="210"/>
    </location>
</feature>
<name>U6B5X7_9HYPH</name>
<keyword evidence="1" id="KW-0520">NAD</keyword>
<dbReference type="eggNOG" id="COG0451">
    <property type="taxonomic scope" value="Bacteria"/>
</dbReference>
<dbReference type="Pfam" id="PF01370">
    <property type="entry name" value="Epimerase"/>
    <property type="match status" value="1"/>
</dbReference>
<dbReference type="STRING" id="1261131.lam_1015"/>
<gene>
    <name evidence="3" type="primary">wcaG</name>
    <name evidence="3" type="ORF">lam_1015</name>
</gene>
<evidence type="ECO:0000313" key="4">
    <source>
        <dbReference type="Proteomes" id="UP000017862"/>
    </source>
</evidence>
<reference evidence="3 4" key="1">
    <citation type="journal article" date="2014" name="Mol. Plant Microbe Interact.">
        <title>The complete genome sequence of Candidatus Liberibacter americanus, associated with citrus Huanglongbing.</title>
        <authorList>
            <person name="Wulff N.A."/>
            <person name="Zhang S."/>
            <person name="Setubal J.C."/>
            <person name="Almeida N.F."/>
            <person name="Martins E.C."/>
            <person name="Harakava R."/>
            <person name="Kumar D."/>
            <person name="Rangel L.T."/>
            <person name="Foissac X."/>
            <person name="Bove J."/>
            <person name="Gabriel D.W."/>
        </authorList>
    </citation>
    <scope>NUCLEOTIDE SEQUENCE [LARGE SCALE GENOMIC DNA]</scope>
    <source>
        <strain evidence="3 4">Sao Paulo</strain>
    </source>
</reference>
<accession>U6B5X7</accession>
<dbReference type="AlphaFoldDB" id="U6B5X7"/>
<organism evidence="3 4">
    <name type="scientific">Candidatus Liberibacter americanus str. Sao Paulo</name>
    <dbReference type="NCBI Taxonomy" id="1261131"/>
    <lineage>
        <taxon>Bacteria</taxon>
        <taxon>Pseudomonadati</taxon>
        <taxon>Pseudomonadota</taxon>
        <taxon>Alphaproteobacteria</taxon>
        <taxon>Hyphomicrobiales</taxon>
        <taxon>Rhizobiaceae</taxon>
        <taxon>Liberibacter</taxon>
    </lineage>
</organism>
<dbReference type="EMBL" id="CP006604">
    <property type="protein sequence ID" value="AHA28343.1"/>
    <property type="molecule type" value="Genomic_DNA"/>
</dbReference>
<dbReference type="InterPro" id="IPR001509">
    <property type="entry name" value="Epimerase_deHydtase"/>
</dbReference>
<proteinExistence type="predicted"/>
<dbReference type="PATRIC" id="fig|1261131.3.peg.976"/>
<dbReference type="Gene3D" id="3.40.50.720">
    <property type="entry name" value="NAD(P)-binding Rossmann-like Domain"/>
    <property type="match status" value="1"/>
</dbReference>
<dbReference type="PANTHER" id="PTHR43574">
    <property type="entry name" value="EPIMERASE-RELATED"/>
    <property type="match status" value="1"/>
</dbReference>